<feature type="region of interest" description="Disordered" evidence="1">
    <location>
        <begin position="1"/>
        <end position="25"/>
    </location>
</feature>
<feature type="region of interest" description="Disordered" evidence="1">
    <location>
        <begin position="48"/>
        <end position="79"/>
    </location>
</feature>
<gene>
    <name evidence="2" type="ORF">DSPE1174_LOCUS5309</name>
</gene>
<dbReference type="AlphaFoldDB" id="A0A7S2B3T6"/>
<evidence type="ECO:0000256" key="1">
    <source>
        <dbReference type="SAM" id="MobiDB-lite"/>
    </source>
</evidence>
<proteinExistence type="predicted"/>
<evidence type="ECO:0000313" key="2">
    <source>
        <dbReference type="EMBL" id="CAD9385419.1"/>
    </source>
</evidence>
<dbReference type="EMBL" id="HBGS01010039">
    <property type="protein sequence ID" value="CAD9385419.1"/>
    <property type="molecule type" value="Transcribed_RNA"/>
</dbReference>
<sequence length="139" mass="15274">MTEPSLQPYLPNAISGPTTHEWYSRDPEDAVDSLLHENTDAFHWLAASKSSQSQSGNFGVLDSDLSESDLSGSDSDKALDDFFKEPHSKKAKVSTPTQWMDENDPDLDLIGQANFDAVSFDEDAFVSALLVEGDVSMWS</sequence>
<name>A0A7S2B3T6_9STRA</name>
<protein>
    <submittedName>
        <fullName evidence="2">Uncharacterized protein</fullName>
    </submittedName>
</protein>
<accession>A0A7S2B3T6</accession>
<feature type="compositionally biased region" description="Polar residues" evidence="1">
    <location>
        <begin position="48"/>
        <end position="57"/>
    </location>
</feature>
<organism evidence="2">
    <name type="scientific">Octactis speculum</name>
    <dbReference type="NCBI Taxonomy" id="3111310"/>
    <lineage>
        <taxon>Eukaryota</taxon>
        <taxon>Sar</taxon>
        <taxon>Stramenopiles</taxon>
        <taxon>Ochrophyta</taxon>
        <taxon>Dictyochophyceae</taxon>
        <taxon>Dictyochales</taxon>
        <taxon>Dictyochaceae</taxon>
        <taxon>Octactis</taxon>
    </lineage>
</organism>
<reference evidence="2" key="1">
    <citation type="submission" date="2021-01" db="EMBL/GenBank/DDBJ databases">
        <authorList>
            <person name="Corre E."/>
            <person name="Pelletier E."/>
            <person name="Niang G."/>
            <person name="Scheremetjew M."/>
            <person name="Finn R."/>
            <person name="Kale V."/>
            <person name="Holt S."/>
            <person name="Cochrane G."/>
            <person name="Meng A."/>
            <person name="Brown T."/>
            <person name="Cohen L."/>
        </authorList>
    </citation>
    <scope>NUCLEOTIDE SEQUENCE</scope>
    <source>
        <strain evidence="2">CCMP1381</strain>
    </source>
</reference>